<reference evidence="2" key="1">
    <citation type="journal article" date="2023" name="J. Hazard. Mater.">
        <title>Anaerobic biodegradation of pyrene and benzo[a]pyrene by a new sulfate-reducing Desulforamulus aquiferis strain DSA.</title>
        <authorList>
            <person name="Zhang Z."/>
            <person name="Sun J."/>
            <person name="Gong X."/>
            <person name="Wang C."/>
            <person name="Wang H."/>
        </authorList>
    </citation>
    <scope>NUCLEOTIDE SEQUENCE</scope>
    <source>
        <strain evidence="2">DSA</strain>
    </source>
</reference>
<feature type="compositionally biased region" description="Basic and acidic residues" evidence="1">
    <location>
        <begin position="34"/>
        <end position="49"/>
    </location>
</feature>
<keyword evidence="3" id="KW-1185">Reference proteome</keyword>
<feature type="region of interest" description="Disordered" evidence="1">
    <location>
        <begin position="1"/>
        <end position="20"/>
    </location>
</feature>
<evidence type="ECO:0000313" key="3">
    <source>
        <dbReference type="Proteomes" id="UP001172911"/>
    </source>
</evidence>
<dbReference type="EMBL" id="JARPTC010000037">
    <property type="protein sequence ID" value="MDO7789124.1"/>
    <property type="molecule type" value="Genomic_DNA"/>
</dbReference>
<proteinExistence type="predicted"/>
<comment type="caution">
    <text evidence="2">The sequence shown here is derived from an EMBL/GenBank/DDBJ whole genome shotgun (WGS) entry which is preliminary data.</text>
</comment>
<dbReference type="RefSeq" id="WP_304545676.1">
    <property type="nucleotide sequence ID" value="NZ_JARPTC010000037.1"/>
</dbReference>
<dbReference type="Proteomes" id="UP001172911">
    <property type="component" value="Unassembled WGS sequence"/>
</dbReference>
<organism evidence="2 3">
    <name type="scientific">Desulforamulus aquiferis</name>
    <dbReference type="NCBI Taxonomy" id="1397668"/>
    <lineage>
        <taxon>Bacteria</taxon>
        <taxon>Bacillati</taxon>
        <taxon>Bacillota</taxon>
        <taxon>Clostridia</taxon>
        <taxon>Eubacteriales</taxon>
        <taxon>Peptococcaceae</taxon>
        <taxon>Desulforamulus</taxon>
    </lineage>
</organism>
<evidence type="ECO:0000313" key="2">
    <source>
        <dbReference type="EMBL" id="MDO7789124.1"/>
    </source>
</evidence>
<name>A0AAW7ZH76_9FIRM</name>
<protein>
    <submittedName>
        <fullName evidence="2">Uncharacterized protein</fullName>
    </submittedName>
</protein>
<sequence length="58" mass="6408">MKPAGTKRPPKGVEFQQIYEPDMSRMVKALRAVLESRPKPSEPDQEETKPAAGDKQAG</sequence>
<accession>A0AAW7ZH76</accession>
<dbReference type="AlphaFoldDB" id="A0AAW7ZH76"/>
<evidence type="ECO:0000256" key="1">
    <source>
        <dbReference type="SAM" id="MobiDB-lite"/>
    </source>
</evidence>
<feature type="region of interest" description="Disordered" evidence="1">
    <location>
        <begin position="34"/>
        <end position="58"/>
    </location>
</feature>
<gene>
    <name evidence="2" type="ORF">P6N53_18090</name>
</gene>
<reference evidence="2" key="2">
    <citation type="submission" date="2023-03" db="EMBL/GenBank/DDBJ databases">
        <authorList>
            <person name="Zhang Z."/>
        </authorList>
    </citation>
    <scope>NUCLEOTIDE SEQUENCE</scope>
    <source>
        <strain evidence="2">DSA</strain>
    </source>
</reference>